<gene>
    <name evidence="14" type="ORF">EDD58_104137</name>
</gene>
<evidence type="ECO:0000256" key="5">
    <source>
        <dbReference type="ARBA" id="ARBA00022553"/>
    </source>
</evidence>
<evidence type="ECO:0000256" key="13">
    <source>
        <dbReference type="RuleBase" id="RU003322"/>
    </source>
</evidence>
<dbReference type="Gene3D" id="2.60.34.10">
    <property type="entry name" value="Substrate Binding Domain Of DNAk, Chain A, domain 1"/>
    <property type="match status" value="1"/>
</dbReference>
<name>A0A4R3L5H0_9BACL</name>
<dbReference type="Proteomes" id="UP000294937">
    <property type="component" value="Unassembled WGS sequence"/>
</dbReference>
<dbReference type="FunFam" id="3.90.640.10:FF:000003">
    <property type="entry name" value="Molecular chaperone DnaK"/>
    <property type="match status" value="1"/>
</dbReference>
<proteinExistence type="inferred from homology"/>
<dbReference type="EMBL" id="SMAG01000004">
    <property type="protein sequence ID" value="TCS94268.1"/>
    <property type="molecule type" value="Genomic_DNA"/>
</dbReference>
<dbReference type="PANTHER" id="PTHR19375">
    <property type="entry name" value="HEAT SHOCK PROTEIN 70KDA"/>
    <property type="match status" value="1"/>
</dbReference>
<evidence type="ECO:0000256" key="4">
    <source>
        <dbReference type="ARBA" id="ARBA00017249"/>
    </source>
</evidence>
<dbReference type="SUPFAM" id="SSF53067">
    <property type="entry name" value="Actin-like ATPase domain"/>
    <property type="match status" value="2"/>
</dbReference>
<dbReference type="Pfam" id="PF00012">
    <property type="entry name" value="HSP70"/>
    <property type="match status" value="1"/>
</dbReference>
<dbReference type="InterPro" id="IPR043129">
    <property type="entry name" value="ATPase_NBD"/>
</dbReference>
<keyword evidence="5" id="KW-0597">Phosphoprotein</keyword>
<evidence type="ECO:0000256" key="1">
    <source>
        <dbReference type="ARBA" id="ARBA00002290"/>
    </source>
</evidence>
<keyword evidence="7 13" id="KW-0067">ATP-binding</keyword>
<evidence type="ECO:0000256" key="11">
    <source>
        <dbReference type="ARBA" id="ARBA00030945"/>
    </source>
</evidence>
<dbReference type="SUPFAM" id="SSF100920">
    <property type="entry name" value="Heat shock protein 70kD (HSP70), peptide-binding domain"/>
    <property type="match status" value="1"/>
</dbReference>
<dbReference type="PROSITE" id="PS00297">
    <property type="entry name" value="HSP70_1"/>
    <property type="match status" value="1"/>
</dbReference>
<keyword evidence="9" id="KW-0143">Chaperone</keyword>
<evidence type="ECO:0000256" key="8">
    <source>
        <dbReference type="ARBA" id="ARBA00023016"/>
    </source>
</evidence>
<dbReference type="InterPro" id="IPR018181">
    <property type="entry name" value="Heat_shock_70_CS"/>
</dbReference>
<dbReference type="Gene3D" id="3.30.420.40">
    <property type="match status" value="2"/>
</dbReference>
<evidence type="ECO:0000256" key="6">
    <source>
        <dbReference type="ARBA" id="ARBA00022741"/>
    </source>
</evidence>
<keyword evidence="8" id="KW-0346">Stress response</keyword>
<comment type="similarity">
    <text evidence="2 13">Belongs to the heat shock protein 70 family.</text>
</comment>
<evidence type="ECO:0000256" key="7">
    <source>
        <dbReference type="ARBA" id="ARBA00022840"/>
    </source>
</evidence>
<dbReference type="GO" id="GO:0005524">
    <property type="term" value="F:ATP binding"/>
    <property type="evidence" value="ECO:0007669"/>
    <property type="project" value="UniProtKB-KW"/>
</dbReference>
<evidence type="ECO:0000256" key="10">
    <source>
        <dbReference type="ARBA" id="ARBA00030019"/>
    </source>
</evidence>
<protein>
    <recommendedName>
        <fullName evidence="3">Chaperone protein DnaK</fullName>
    </recommendedName>
    <alternativeName>
        <fullName evidence="4">Chaperone protein dnaK</fullName>
    </alternativeName>
    <alternativeName>
        <fullName evidence="12">HSP70</fullName>
    </alternativeName>
    <alternativeName>
        <fullName evidence="11">Heat shock 70 kDa protein</fullName>
    </alternativeName>
    <alternativeName>
        <fullName evidence="10">Heat shock protein 70</fullName>
    </alternativeName>
</protein>
<evidence type="ECO:0000313" key="14">
    <source>
        <dbReference type="EMBL" id="TCS94268.1"/>
    </source>
</evidence>
<evidence type="ECO:0000313" key="15">
    <source>
        <dbReference type="Proteomes" id="UP000294937"/>
    </source>
</evidence>
<reference evidence="14 15" key="1">
    <citation type="submission" date="2019-03" db="EMBL/GenBank/DDBJ databases">
        <title>Genomic Encyclopedia of Type Strains, Phase IV (KMG-IV): sequencing the most valuable type-strain genomes for metagenomic binning, comparative biology and taxonomic classification.</title>
        <authorList>
            <person name="Goeker M."/>
        </authorList>
    </citation>
    <scope>NUCLEOTIDE SEQUENCE [LARGE SCALE GENOMIC DNA]</scope>
    <source>
        <strain evidence="14 15">DSM 45707</strain>
    </source>
</reference>
<dbReference type="GO" id="GO:0140662">
    <property type="term" value="F:ATP-dependent protein folding chaperone"/>
    <property type="evidence" value="ECO:0007669"/>
    <property type="project" value="InterPro"/>
</dbReference>
<keyword evidence="6 13" id="KW-0547">Nucleotide-binding</keyword>
<evidence type="ECO:0000256" key="2">
    <source>
        <dbReference type="ARBA" id="ARBA00007381"/>
    </source>
</evidence>
<keyword evidence="15" id="KW-1185">Reference proteome</keyword>
<dbReference type="InterPro" id="IPR013126">
    <property type="entry name" value="Hsp_70_fam"/>
</dbReference>
<dbReference type="PRINTS" id="PR00301">
    <property type="entry name" value="HEATSHOCK70"/>
</dbReference>
<evidence type="ECO:0000256" key="3">
    <source>
        <dbReference type="ARBA" id="ARBA00014415"/>
    </source>
</evidence>
<accession>A0A4R3L5H0</accession>
<evidence type="ECO:0000256" key="12">
    <source>
        <dbReference type="ARBA" id="ARBA00033103"/>
    </source>
</evidence>
<evidence type="ECO:0000256" key="9">
    <source>
        <dbReference type="ARBA" id="ARBA00023186"/>
    </source>
</evidence>
<dbReference type="OrthoDB" id="9766019at2"/>
<dbReference type="RefSeq" id="WP_131924810.1">
    <property type="nucleotide sequence ID" value="NZ_SMAG01000004.1"/>
</dbReference>
<comment type="function">
    <text evidence="1">Acts as a chaperone.</text>
</comment>
<dbReference type="Gene3D" id="3.90.640.10">
    <property type="entry name" value="Actin, Chain A, domain 4"/>
    <property type="match status" value="1"/>
</dbReference>
<dbReference type="InterPro" id="IPR029047">
    <property type="entry name" value="HSP70_peptide-bd_sf"/>
</dbReference>
<dbReference type="PROSITE" id="PS00329">
    <property type="entry name" value="HSP70_2"/>
    <property type="match status" value="1"/>
</dbReference>
<sequence>MGRVVGIDLGTTYSAIAIVNKYGKPEILTNREGERITPSVVLFDGEDPIVGSIAKRSAVASPFNVIQFVKRQLGDKAWKFRTENAEAYTPEEISAMILRRLKEDAETLLGEKIDDAVVTVPAYFDDAQRKATQDAGRIAGLNVLRIINEPTAAALAYGLDKLDQEQTILVYDLGGGTFDVTIMQLSPMGLRVLSTGGAKNLGGFDWDNTIMSYLNEEFKKQGGIDLLDDPMLEQDLRDKSEIAKKTLSSRERTNVFLSANGLNVSVTLTREKFEELTASLLHQTQKIMEFVLEDANLEWNEIDRVLMVGGSTRMRMVPEMIERVTGIKPSLDVNPDEVVSMGAAIQGTILHLKEGKVDMHLSQAFPIVEVQDVNSHSMGVVALNDQGEEVNSIVLKKDTVIPSKVSGHYTTTVDQQSKLHIQVTEGEDSELEYVKIVGEGMIDLPEYPKGAPLEVIFEYDSDGIIHVSVIDSNTETLLGELDIERKSNLTEEEVKEKQIRVGKLAIS</sequence>
<organism evidence="14 15">
    <name type="scientific">Hazenella coriacea</name>
    <dbReference type="NCBI Taxonomy" id="1179467"/>
    <lineage>
        <taxon>Bacteria</taxon>
        <taxon>Bacillati</taxon>
        <taxon>Bacillota</taxon>
        <taxon>Bacilli</taxon>
        <taxon>Bacillales</taxon>
        <taxon>Thermoactinomycetaceae</taxon>
        <taxon>Hazenella</taxon>
    </lineage>
</organism>
<comment type="caution">
    <text evidence="14">The sequence shown here is derived from an EMBL/GenBank/DDBJ whole genome shotgun (WGS) entry which is preliminary data.</text>
</comment>
<dbReference type="AlphaFoldDB" id="A0A4R3L5H0"/>
<dbReference type="FunFam" id="3.30.420.40:FF:000071">
    <property type="entry name" value="Molecular chaperone DnaK"/>
    <property type="match status" value="1"/>
</dbReference>